<keyword evidence="9" id="KW-1185">Reference proteome</keyword>
<organism evidence="8 9">
    <name type="scientific">Euroglyphus maynei</name>
    <name type="common">Mayne's house dust mite</name>
    <dbReference type="NCBI Taxonomy" id="6958"/>
    <lineage>
        <taxon>Eukaryota</taxon>
        <taxon>Metazoa</taxon>
        <taxon>Ecdysozoa</taxon>
        <taxon>Arthropoda</taxon>
        <taxon>Chelicerata</taxon>
        <taxon>Arachnida</taxon>
        <taxon>Acari</taxon>
        <taxon>Acariformes</taxon>
        <taxon>Sarcoptiformes</taxon>
        <taxon>Astigmata</taxon>
        <taxon>Psoroptidia</taxon>
        <taxon>Analgoidea</taxon>
        <taxon>Pyroglyphidae</taxon>
        <taxon>Pyroglyphinae</taxon>
        <taxon>Euroglyphus</taxon>
    </lineage>
</organism>
<dbReference type="PANTHER" id="PTHR11679">
    <property type="entry name" value="VESICLE PROTEIN SORTING-ASSOCIATED"/>
    <property type="match status" value="1"/>
</dbReference>
<evidence type="ECO:0008006" key="10">
    <source>
        <dbReference type="Google" id="ProtNLM"/>
    </source>
</evidence>
<evidence type="ECO:0000313" key="9">
    <source>
        <dbReference type="Proteomes" id="UP000194236"/>
    </source>
</evidence>
<keyword evidence="7" id="KW-0472">Membrane</keyword>
<gene>
    <name evidence="8" type="ORF">BLA29_003241</name>
</gene>
<reference evidence="8 9" key="1">
    <citation type="submission" date="2017-03" db="EMBL/GenBank/DDBJ databases">
        <title>Genome Survey of Euroglyphus maynei.</title>
        <authorList>
            <person name="Arlian L.G."/>
            <person name="Morgan M.S."/>
            <person name="Rider S.D."/>
        </authorList>
    </citation>
    <scope>NUCLEOTIDE SEQUENCE [LARGE SCALE GENOMIC DNA]</scope>
    <source>
        <strain evidence="8">Arlian Lab</strain>
        <tissue evidence="8">Whole body</tissue>
    </source>
</reference>
<evidence type="ECO:0000256" key="3">
    <source>
        <dbReference type="ARBA" id="ARBA00009884"/>
    </source>
</evidence>
<dbReference type="Gene3D" id="3.40.50.1910">
    <property type="match status" value="1"/>
</dbReference>
<keyword evidence="6" id="KW-0653">Protein transport</keyword>
<dbReference type="AlphaFoldDB" id="A0A1Y3B0E9"/>
<dbReference type="OrthoDB" id="2228at2759"/>
<dbReference type="GO" id="GO:0005829">
    <property type="term" value="C:cytosol"/>
    <property type="evidence" value="ECO:0007669"/>
    <property type="project" value="UniProtKB-SubCell"/>
</dbReference>
<sequence length="575" mass="66098">MNDVVRASRKKGEWKVLIVDQLGMRMISSCCKMHEIATEGITIVEDIGKKREPLPNMDAIYLISPMDRSIRLLQQDFLSTRCALYRAAHVFFTETCPDDLFNELSKSPCAKHIKSLKEINIAFLPYESQAYSLDSAEAFSMFFSPNKAANRSQAQERLAEQLATLCATLGEYPSIRFRTGFDRNNEFAHAVHQKLIAYKADEPTMGEGPEKARSQLLILDRGFDCVSPLLHELTFQAMAYDLLNIENDVYKFEIQQSNEIREKEVLLDENDEIWAELRHQHIALVSQNVTKQLKRFVESKRMNTSDKTSLKDLSQMIKKMPQYQKELSKYSTHLHLAEDCMKRYQGYVDKLCRVEQDLAMGTDADGEKIKDPMRNIVPILLDQNFEIFDKIRIILLYILSKNGISEENLTKLIQHAQIPVSDKSIITNMSHLGVNIVTDGSRRKVCQYPRKERITEQTYQMSRWTPVIKDIMEDAIEDKLDQKHFQYLSGRGAPTSFGRPAPTSMRYGHWHKEKNSLNIKNVPRLIVFILGGATYSEMRCAYEVTAASKNWEVIIGGDHLMTPSSFLEDLRSLNN</sequence>
<dbReference type="Gene3D" id="3.40.50.2060">
    <property type="match status" value="1"/>
</dbReference>
<keyword evidence="5" id="KW-0963">Cytoplasm</keyword>
<dbReference type="Proteomes" id="UP000194236">
    <property type="component" value="Unassembled WGS sequence"/>
</dbReference>
<protein>
    <recommendedName>
        <fullName evidence="10">Syntaxin-binding protein 1-like protein</fullName>
    </recommendedName>
</protein>
<name>A0A1Y3B0E9_EURMA</name>
<evidence type="ECO:0000256" key="5">
    <source>
        <dbReference type="ARBA" id="ARBA00022490"/>
    </source>
</evidence>
<comment type="similarity">
    <text evidence="3">Belongs to the STXBP/unc-18/SEC1 family.</text>
</comment>
<dbReference type="PIRSF" id="PIRSF005715">
    <property type="entry name" value="VPS45_Sec1"/>
    <property type="match status" value="1"/>
</dbReference>
<evidence type="ECO:0000313" key="8">
    <source>
        <dbReference type="EMBL" id="OTF72825.1"/>
    </source>
</evidence>
<dbReference type="FunFam" id="3.90.830.10:FF:000001">
    <property type="entry name" value="syntaxin-binding protein 1 isoform X2"/>
    <property type="match status" value="1"/>
</dbReference>
<dbReference type="GO" id="GO:0016192">
    <property type="term" value="P:vesicle-mediated transport"/>
    <property type="evidence" value="ECO:0007669"/>
    <property type="project" value="InterPro"/>
</dbReference>
<dbReference type="GO" id="GO:0015031">
    <property type="term" value="P:protein transport"/>
    <property type="evidence" value="ECO:0007669"/>
    <property type="project" value="UniProtKB-KW"/>
</dbReference>
<dbReference type="InterPro" id="IPR043154">
    <property type="entry name" value="Sec-1-like_dom1"/>
</dbReference>
<comment type="subcellular location">
    <subcellularLocation>
        <location evidence="2">Cytoplasm</location>
        <location evidence="2">Cytosol</location>
    </subcellularLocation>
    <subcellularLocation>
        <location evidence="1">Membrane</location>
        <topology evidence="1">Peripheral membrane protein</topology>
    </subcellularLocation>
</comment>
<dbReference type="GO" id="GO:0016020">
    <property type="term" value="C:membrane"/>
    <property type="evidence" value="ECO:0007669"/>
    <property type="project" value="UniProtKB-SubCell"/>
</dbReference>
<dbReference type="EMBL" id="MUJZ01054409">
    <property type="protein sequence ID" value="OTF72825.1"/>
    <property type="molecule type" value="Genomic_DNA"/>
</dbReference>
<accession>A0A1Y3B0E9</accession>
<dbReference type="Pfam" id="PF00995">
    <property type="entry name" value="Sec1"/>
    <property type="match status" value="1"/>
</dbReference>
<evidence type="ECO:0000256" key="1">
    <source>
        <dbReference type="ARBA" id="ARBA00004170"/>
    </source>
</evidence>
<dbReference type="GO" id="GO:0051650">
    <property type="term" value="P:establishment of vesicle localization"/>
    <property type="evidence" value="ECO:0007669"/>
    <property type="project" value="UniProtKB-ARBA"/>
</dbReference>
<evidence type="ECO:0000256" key="6">
    <source>
        <dbReference type="ARBA" id="ARBA00022927"/>
    </source>
</evidence>
<keyword evidence="4" id="KW-0813">Transport</keyword>
<dbReference type="Gene3D" id="3.90.830.10">
    <property type="entry name" value="Syntaxin Binding Protein 1, Chain A, domain 2"/>
    <property type="match status" value="1"/>
</dbReference>
<dbReference type="FunFam" id="1.25.40.60:FF:000001">
    <property type="entry name" value="syntaxin-binding protein 1 isoform X2"/>
    <property type="match status" value="1"/>
</dbReference>
<dbReference type="InterPro" id="IPR001619">
    <property type="entry name" value="Sec1-like"/>
</dbReference>
<evidence type="ECO:0000256" key="4">
    <source>
        <dbReference type="ARBA" id="ARBA00022448"/>
    </source>
</evidence>
<evidence type="ECO:0000256" key="7">
    <source>
        <dbReference type="ARBA" id="ARBA00023136"/>
    </source>
</evidence>
<proteinExistence type="inferred from homology"/>
<dbReference type="InterPro" id="IPR027482">
    <property type="entry name" value="Sec1-like_dom2"/>
</dbReference>
<dbReference type="SUPFAM" id="SSF56815">
    <property type="entry name" value="Sec1/munc18-like (SM) proteins"/>
    <property type="match status" value="1"/>
</dbReference>
<dbReference type="InterPro" id="IPR036045">
    <property type="entry name" value="Sec1-like_sf"/>
</dbReference>
<evidence type="ECO:0000256" key="2">
    <source>
        <dbReference type="ARBA" id="ARBA00004514"/>
    </source>
</evidence>
<comment type="caution">
    <text evidence="8">The sequence shown here is derived from an EMBL/GenBank/DDBJ whole genome shotgun (WGS) entry which is preliminary data.</text>
</comment>
<dbReference type="InterPro" id="IPR043127">
    <property type="entry name" value="Sec-1-like_dom3a"/>
</dbReference>
<dbReference type="FunFam" id="3.40.50.2060:FF:000001">
    <property type="entry name" value="syntaxin-binding protein 1 isoform X2"/>
    <property type="match status" value="1"/>
</dbReference>
<dbReference type="Gene3D" id="1.25.40.60">
    <property type="match status" value="1"/>
</dbReference>